<dbReference type="InterPro" id="IPR000262">
    <property type="entry name" value="FMN-dep_DH"/>
</dbReference>
<dbReference type="InterPro" id="IPR012133">
    <property type="entry name" value="Alpha-hydoxy_acid_DH_FMN"/>
</dbReference>
<feature type="binding site" evidence="7">
    <location>
        <begin position="117"/>
        <end position="119"/>
    </location>
    <ligand>
        <name>FMN</name>
        <dbReference type="ChEBI" id="CHEBI:58210"/>
    </ligand>
</feature>
<accession>A0A7M2H5V2</accession>
<feature type="binding site" evidence="7">
    <location>
        <begin position="370"/>
        <end position="371"/>
    </location>
    <ligand>
        <name>FMN</name>
        <dbReference type="ChEBI" id="CHEBI:58210"/>
    </ligand>
</feature>
<dbReference type="CDD" id="cd02809">
    <property type="entry name" value="alpha_hydroxyacid_oxid_FMN"/>
    <property type="match status" value="1"/>
</dbReference>
<dbReference type="Pfam" id="PF01070">
    <property type="entry name" value="FMN_dh"/>
    <property type="match status" value="1"/>
</dbReference>
<dbReference type="PANTHER" id="PTHR10578:SF143">
    <property type="entry name" value="FMN-DEPENDENT ALPHA-HYDROXY ACID DEHYDROGENASE PB1A11.03"/>
    <property type="match status" value="1"/>
</dbReference>
<dbReference type="FunFam" id="3.20.20.70:FF:000029">
    <property type="entry name" value="L-lactate dehydrogenase"/>
    <property type="match status" value="1"/>
</dbReference>
<evidence type="ECO:0000259" key="9">
    <source>
        <dbReference type="PROSITE" id="PS51349"/>
    </source>
</evidence>
<comment type="cofactor">
    <cofactor evidence="1">
        <name>FMN</name>
        <dbReference type="ChEBI" id="CHEBI:58210"/>
    </cofactor>
</comment>
<feature type="binding site" evidence="7">
    <location>
        <position position="64"/>
    </location>
    <ligand>
        <name>glyoxylate</name>
        <dbReference type="ChEBI" id="CHEBI:36655"/>
    </ligand>
</feature>
<gene>
    <name evidence="10" type="ORF">F7R26_023440</name>
</gene>
<feature type="active site" description="Proton acceptor" evidence="6">
    <location>
        <position position="317"/>
    </location>
</feature>
<dbReference type="PIRSF" id="PIRSF000138">
    <property type="entry name" value="Al-hdrx_acd_dh"/>
    <property type="match status" value="1"/>
</dbReference>
<dbReference type="Gene3D" id="3.20.20.70">
    <property type="entry name" value="Aldolase class I"/>
    <property type="match status" value="1"/>
</dbReference>
<evidence type="ECO:0000256" key="8">
    <source>
        <dbReference type="SAM" id="MobiDB-lite"/>
    </source>
</evidence>
<feature type="binding site" evidence="7">
    <location>
        <position position="203"/>
    </location>
    <ligand>
        <name>glyoxylate</name>
        <dbReference type="ChEBI" id="CHEBI:36655"/>
    </ligand>
</feature>
<dbReference type="InterPro" id="IPR013785">
    <property type="entry name" value="Aldolase_TIM"/>
</dbReference>
<comment type="similarity">
    <text evidence="5">Belongs to the FMN-dependent alpha-hydroxy acid dehydrogenase family.</text>
</comment>
<keyword evidence="2 7" id="KW-0285">Flavoprotein</keyword>
<feature type="binding site" evidence="7">
    <location>
        <position position="293"/>
    </location>
    <ligand>
        <name>FMN</name>
        <dbReference type="ChEBI" id="CHEBI:58210"/>
    </ligand>
</feature>
<feature type="region of interest" description="Disordered" evidence="8">
    <location>
        <begin position="1"/>
        <end position="32"/>
    </location>
</feature>
<keyword evidence="4" id="KW-0560">Oxidoreductase</keyword>
<feature type="binding site" evidence="7">
    <location>
        <position position="315"/>
    </location>
    <ligand>
        <name>FMN</name>
        <dbReference type="ChEBI" id="CHEBI:58210"/>
    </ligand>
</feature>
<name>A0A7M2H5V2_9BURK</name>
<evidence type="ECO:0000256" key="1">
    <source>
        <dbReference type="ARBA" id="ARBA00001917"/>
    </source>
</evidence>
<dbReference type="GO" id="GO:0016614">
    <property type="term" value="F:oxidoreductase activity, acting on CH-OH group of donors"/>
    <property type="evidence" value="ECO:0007669"/>
    <property type="project" value="UniProtKB-ARBA"/>
</dbReference>
<organism evidence="10 11">
    <name type="scientific">Cupriavidus basilensis</name>
    <dbReference type="NCBI Taxonomy" id="68895"/>
    <lineage>
        <taxon>Bacteria</taxon>
        <taxon>Pseudomonadati</taxon>
        <taxon>Pseudomonadota</taxon>
        <taxon>Betaproteobacteria</taxon>
        <taxon>Burkholderiales</taxon>
        <taxon>Burkholderiaceae</taxon>
        <taxon>Cupriavidus</taxon>
    </lineage>
</organism>
<dbReference type="InterPro" id="IPR037396">
    <property type="entry name" value="FMN_HAD"/>
</dbReference>
<dbReference type="PANTHER" id="PTHR10578">
    <property type="entry name" value="S -2-HYDROXY-ACID OXIDASE-RELATED"/>
    <property type="match status" value="1"/>
</dbReference>
<protein>
    <submittedName>
        <fullName evidence="10">Alpha-hydroxy-acid oxidizing protein</fullName>
    </submittedName>
</protein>
<feature type="domain" description="FMN hydroxy acid dehydrogenase" evidence="9">
    <location>
        <begin position="38"/>
        <end position="421"/>
    </location>
</feature>
<evidence type="ECO:0000256" key="4">
    <source>
        <dbReference type="ARBA" id="ARBA00023002"/>
    </source>
</evidence>
<feature type="binding site" evidence="7">
    <location>
        <position position="168"/>
    </location>
    <ligand>
        <name>glyoxylate</name>
        <dbReference type="ChEBI" id="CHEBI:36655"/>
    </ligand>
</feature>
<feature type="binding site" evidence="7">
    <location>
        <position position="166"/>
    </location>
    <ligand>
        <name>FMN</name>
        <dbReference type="ChEBI" id="CHEBI:58210"/>
    </ligand>
</feature>
<dbReference type="Proteomes" id="UP000397656">
    <property type="component" value="Chromosome 2"/>
</dbReference>
<dbReference type="PROSITE" id="PS51349">
    <property type="entry name" value="FMN_HYDROXY_ACID_DH_2"/>
    <property type="match status" value="1"/>
</dbReference>
<feature type="binding site" evidence="7">
    <location>
        <begin position="347"/>
        <end position="351"/>
    </location>
    <ligand>
        <name>FMN</name>
        <dbReference type="ChEBI" id="CHEBI:58210"/>
    </ligand>
</feature>
<feature type="binding site" evidence="7">
    <location>
        <position position="317"/>
    </location>
    <ligand>
        <name>glyoxylate</name>
        <dbReference type="ChEBI" id="CHEBI:36655"/>
    </ligand>
</feature>
<dbReference type="GO" id="GO:0010181">
    <property type="term" value="F:FMN binding"/>
    <property type="evidence" value="ECO:0007669"/>
    <property type="project" value="InterPro"/>
</dbReference>
<dbReference type="EMBL" id="CP062804">
    <property type="protein sequence ID" value="QOT80404.1"/>
    <property type="molecule type" value="Genomic_DNA"/>
</dbReference>
<feature type="binding site" evidence="7">
    <location>
        <position position="320"/>
    </location>
    <ligand>
        <name>glyoxylate</name>
        <dbReference type="ChEBI" id="CHEBI:36655"/>
    </ligand>
</feature>
<dbReference type="PROSITE" id="PS00557">
    <property type="entry name" value="FMN_HYDROXY_ACID_DH_1"/>
    <property type="match status" value="1"/>
</dbReference>
<evidence type="ECO:0000313" key="11">
    <source>
        <dbReference type="Proteomes" id="UP000397656"/>
    </source>
</evidence>
<evidence type="ECO:0000313" key="10">
    <source>
        <dbReference type="EMBL" id="QOT80404.1"/>
    </source>
</evidence>
<evidence type="ECO:0000256" key="6">
    <source>
        <dbReference type="PIRSR" id="PIRSR000138-1"/>
    </source>
</evidence>
<reference evidence="10 11" key="1">
    <citation type="submission" date="2020-10" db="EMBL/GenBank/DDBJ databases">
        <title>Complete genome sequence of Cupriavidus basilensis CCUG 49340T.</title>
        <authorList>
            <person name="Salva-Serra F."/>
            <person name="Donoso R.A."/>
            <person name="Cho K.H."/>
            <person name="Yoo J.A."/>
            <person name="Lee K."/>
            <person name="Yoon S.-H."/>
            <person name="Perez-Pantoja D."/>
            <person name="Moore E.R.B."/>
        </authorList>
    </citation>
    <scope>NUCLEOTIDE SEQUENCE [LARGE SCALE GENOMIC DNA]</scope>
    <source>
        <strain evidence="11">CCUG 49340</strain>
    </source>
</reference>
<evidence type="ECO:0000256" key="7">
    <source>
        <dbReference type="PIRSR" id="PIRSR000138-2"/>
    </source>
</evidence>
<dbReference type="InterPro" id="IPR008259">
    <property type="entry name" value="FMN_hydac_DH_AS"/>
</dbReference>
<evidence type="ECO:0000256" key="2">
    <source>
        <dbReference type="ARBA" id="ARBA00022630"/>
    </source>
</evidence>
<dbReference type="SUPFAM" id="SSF51395">
    <property type="entry name" value="FMN-linked oxidoreductases"/>
    <property type="match status" value="1"/>
</dbReference>
<sequence length="422" mass="46145">MSAAPIDDASQTSALQPAHRKESAYVPQSAHNEKQANWLKQRVLALKDFEPMARKRLPKPLYAYVSGAVEDNITLAQNRQSFENIALRPRVLVGVSTRDLTFRLFGREYAAPFGLAPMGISALFAYRGDVVMAQAASRAAVPAIMSGSSLIRLEEVMEAAPGTWFQAYLPGDMHHIEGLLARIEAAKVETLVITVDTPVAGNRENNVRAGFSTPLRPSAALAWQGITHPRWLLGTFARTLLRHGVPHFENAYAHRGTPIVSRNVERDFSDRAHFTWNHLATIRRRWRGQLVVKGILTAEDARLAHQHGVDGIIVSNHGGRQLDGVIASMRALPEVVEAVPQLPVMLDSGVRRGTDVIKALALGARCVFIGRPFAYAAAVGSCRGVAHGISLMQAEISRDLAMLGITRATDVDAQCIKRPYPN</sequence>
<proteinExistence type="inferred from homology"/>
<evidence type="ECO:0000256" key="3">
    <source>
        <dbReference type="ARBA" id="ARBA00022643"/>
    </source>
</evidence>
<evidence type="ECO:0000256" key="5">
    <source>
        <dbReference type="ARBA" id="ARBA00024042"/>
    </source>
</evidence>
<keyword evidence="3 7" id="KW-0288">FMN</keyword>
<feature type="binding site" evidence="7">
    <location>
        <position position="146"/>
    </location>
    <ligand>
        <name>FMN</name>
        <dbReference type="ChEBI" id="CHEBI:58210"/>
    </ligand>
</feature>
<dbReference type="AlphaFoldDB" id="A0A7M2H5V2"/>
<feature type="binding site" evidence="7">
    <location>
        <position position="194"/>
    </location>
    <ligand>
        <name>FMN</name>
        <dbReference type="ChEBI" id="CHEBI:58210"/>
    </ligand>
</feature>